<comment type="similarity">
    <text evidence="1">Belongs to the glutamine synthetase family.</text>
</comment>
<dbReference type="SUPFAM" id="SSF55931">
    <property type="entry name" value="Glutamine synthetase/guanido kinase"/>
    <property type="match status" value="1"/>
</dbReference>
<feature type="non-terminal residue" evidence="3">
    <location>
        <position position="76"/>
    </location>
</feature>
<dbReference type="PANTHER" id="PTHR43407">
    <property type="entry name" value="GLUTAMINE SYNTHETASE"/>
    <property type="match status" value="1"/>
</dbReference>
<protein>
    <submittedName>
        <fullName evidence="3">Glutamine synthetase</fullName>
    </submittedName>
</protein>
<feature type="domain" description="GS catalytic" evidence="2">
    <location>
        <begin position="1"/>
        <end position="76"/>
    </location>
</feature>
<evidence type="ECO:0000256" key="1">
    <source>
        <dbReference type="ARBA" id="ARBA00009897"/>
    </source>
</evidence>
<sequence length="76" mass="8536">RFNTMTKKADEIQIYKYVVHNVAHRFGKTATFMPKPMFGDNGSGMHCHMSLSKNGVNLFAGDKYAGLSEQALYYIG</sequence>
<dbReference type="InterPro" id="IPR014746">
    <property type="entry name" value="Gln_synth/guanido_kin_cat_dom"/>
</dbReference>
<dbReference type="AlphaFoldDB" id="W1Y555"/>
<dbReference type="EMBL" id="AZMM01008119">
    <property type="protein sequence ID" value="ETJ37677.1"/>
    <property type="molecule type" value="Genomic_DNA"/>
</dbReference>
<dbReference type="InterPro" id="IPR008146">
    <property type="entry name" value="Gln_synth_cat_dom"/>
</dbReference>
<feature type="non-terminal residue" evidence="3">
    <location>
        <position position="1"/>
    </location>
</feature>
<reference evidence="3" key="1">
    <citation type="submission" date="2013-12" db="EMBL/GenBank/DDBJ databases">
        <title>A Varibaculum cambriense genome reconstructed from a premature infant gut community with otherwise low bacterial novelty that shifts toward anaerobic metabolism during the third week of life.</title>
        <authorList>
            <person name="Brown C.T."/>
            <person name="Sharon I."/>
            <person name="Thomas B.C."/>
            <person name="Castelle C.J."/>
            <person name="Morowitz M.J."/>
            <person name="Banfield J.F."/>
        </authorList>
    </citation>
    <scope>NUCLEOTIDE SEQUENCE</scope>
</reference>
<dbReference type="InterPro" id="IPR027303">
    <property type="entry name" value="Gln_synth_gly_rich_site"/>
</dbReference>
<name>W1Y555_9ZZZZ</name>
<dbReference type="GO" id="GO:0016020">
    <property type="term" value="C:membrane"/>
    <property type="evidence" value="ECO:0007669"/>
    <property type="project" value="TreeGrafter"/>
</dbReference>
<dbReference type="GO" id="GO:0005737">
    <property type="term" value="C:cytoplasm"/>
    <property type="evidence" value="ECO:0007669"/>
    <property type="project" value="TreeGrafter"/>
</dbReference>
<gene>
    <name evidence="3" type="ORF">Q604_UNBC08119G0001</name>
</gene>
<dbReference type="GO" id="GO:0019740">
    <property type="term" value="P:nitrogen utilization"/>
    <property type="evidence" value="ECO:0007669"/>
    <property type="project" value="TreeGrafter"/>
</dbReference>
<proteinExistence type="inferred from homology"/>
<evidence type="ECO:0000259" key="2">
    <source>
        <dbReference type="PROSITE" id="PS51987"/>
    </source>
</evidence>
<organism evidence="3">
    <name type="scientific">human gut metagenome</name>
    <dbReference type="NCBI Taxonomy" id="408170"/>
    <lineage>
        <taxon>unclassified sequences</taxon>
        <taxon>metagenomes</taxon>
        <taxon>organismal metagenomes</taxon>
    </lineage>
</organism>
<dbReference type="PROSITE" id="PS00181">
    <property type="entry name" value="GLNA_ATP"/>
    <property type="match status" value="1"/>
</dbReference>
<comment type="caution">
    <text evidence="3">The sequence shown here is derived from an EMBL/GenBank/DDBJ whole genome shotgun (WGS) entry which is preliminary data.</text>
</comment>
<evidence type="ECO:0000313" key="3">
    <source>
        <dbReference type="EMBL" id="ETJ37677.1"/>
    </source>
</evidence>
<dbReference type="Gene3D" id="3.30.590.10">
    <property type="entry name" value="Glutamine synthetase/guanido kinase, catalytic domain"/>
    <property type="match status" value="1"/>
</dbReference>
<accession>W1Y555</accession>
<dbReference type="GO" id="GO:0004356">
    <property type="term" value="F:glutamine synthetase activity"/>
    <property type="evidence" value="ECO:0007669"/>
    <property type="project" value="InterPro"/>
</dbReference>
<dbReference type="PANTHER" id="PTHR43407:SF2">
    <property type="entry name" value="GLUTAMINE SYNTHETASE"/>
    <property type="match status" value="1"/>
</dbReference>
<dbReference type="PROSITE" id="PS51987">
    <property type="entry name" value="GS_CATALYTIC"/>
    <property type="match status" value="1"/>
</dbReference>
<dbReference type="Pfam" id="PF00120">
    <property type="entry name" value="Gln-synt_C"/>
    <property type="match status" value="1"/>
</dbReference>
<dbReference type="GO" id="GO:0006542">
    <property type="term" value="P:glutamine biosynthetic process"/>
    <property type="evidence" value="ECO:0007669"/>
    <property type="project" value="TreeGrafter"/>
</dbReference>